<dbReference type="Gene3D" id="3.40.30.10">
    <property type="entry name" value="Glutaredoxin"/>
    <property type="match status" value="1"/>
</dbReference>
<dbReference type="InterPro" id="IPR036249">
    <property type="entry name" value="Thioredoxin-like_sf"/>
</dbReference>
<dbReference type="AlphaFoldDB" id="X1NUB0"/>
<evidence type="ECO:0008006" key="2">
    <source>
        <dbReference type="Google" id="ProtNLM"/>
    </source>
</evidence>
<proteinExistence type="predicted"/>
<dbReference type="EMBL" id="BARV01037082">
    <property type="protein sequence ID" value="GAI47622.1"/>
    <property type="molecule type" value="Genomic_DNA"/>
</dbReference>
<organism evidence="1">
    <name type="scientific">marine sediment metagenome</name>
    <dbReference type="NCBI Taxonomy" id="412755"/>
    <lineage>
        <taxon>unclassified sequences</taxon>
        <taxon>metagenomes</taxon>
        <taxon>ecological metagenomes</taxon>
    </lineage>
</organism>
<comment type="caution">
    <text evidence="1">The sequence shown here is derived from an EMBL/GenBank/DDBJ whole genome shotgun (WGS) entry which is preliminary data.</text>
</comment>
<dbReference type="SUPFAM" id="SSF52833">
    <property type="entry name" value="Thioredoxin-like"/>
    <property type="match status" value="1"/>
</dbReference>
<protein>
    <recommendedName>
        <fullName evidence="2">Glutaredoxin domain-containing protein</fullName>
    </recommendedName>
</protein>
<reference evidence="1" key="1">
    <citation type="journal article" date="2014" name="Front. Microbiol.">
        <title>High frequency of phylogenetically diverse reductive dehalogenase-homologous genes in deep subseafloor sedimentary metagenomes.</title>
        <authorList>
            <person name="Kawai M."/>
            <person name="Futagami T."/>
            <person name="Toyoda A."/>
            <person name="Takaki Y."/>
            <person name="Nishi S."/>
            <person name="Hori S."/>
            <person name="Arai W."/>
            <person name="Tsubouchi T."/>
            <person name="Morono Y."/>
            <person name="Uchiyama I."/>
            <person name="Ito T."/>
            <person name="Fujiyama A."/>
            <person name="Inagaki F."/>
            <person name="Takami H."/>
        </authorList>
    </citation>
    <scope>NUCLEOTIDE SEQUENCE</scope>
    <source>
        <strain evidence="1">Expedition CK06-06</strain>
    </source>
</reference>
<accession>X1NUB0</accession>
<sequence>MPIVLYSSKGCKHCEDARWTLEKAQNELGFELIEEDVDNPKLKVKDGPNPLTDMNFTPVVCSAEKEGDELVIKSCMPGVPTFNELRGLVGRGEKEKGL</sequence>
<evidence type="ECO:0000313" key="1">
    <source>
        <dbReference type="EMBL" id="GAI47622.1"/>
    </source>
</evidence>
<name>X1NUB0_9ZZZZ</name>
<gene>
    <name evidence="1" type="ORF">S06H3_57449</name>
</gene>